<evidence type="ECO:0000313" key="4">
    <source>
        <dbReference type="Proteomes" id="UP001164746"/>
    </source>
</evidence>
<sequence>EEAPGRGLKEERGSGEEAPGRGLQEERGSGREGEAQPAVRNHILYMVEKYQTVVIVGSTGCGKSTQIPQYLLEAGWGDEGHLIGITQPRRVAAITVANRIAEEKGCLLGDEVGYLIRFDDCTDAHKTRIKCMTDGMLIREIMQDPLLSKYSKDTAAILSIEGRTHPDNVIHLNYRNMHCNFIFSPVPDYVKATVETIVKIHNNEKQGDVLAFLTGMVSAIVGFVKIKNYHPKTGIESLIVVPVSQASADQRAGRAGRVRAGKAFRLYT</sequence>
<dbReference type="EMBL" id="CP111019">
    <property type="protein sequence ID" value="WAR12042.1"/>
    <property type="molecule type" value="Genomic_DNA"/>
</dbReference>
<evidence type="ECO:0000313" key="3">
    <source>
        <dbReference type="EMBL" id="WAR12042.1"/>
    </source>
</evidence>
<accession>A0ABY7ESZ9</accession>
<reference evidence="3" key="1">
    <citation type="submission" date="2022-11" db="EMBL/GenBank/DDBJ databases">
        <title>Centuries of genome instability and evolution in soft-shell clam transmissible cancer (bioRxiv).</title>
        <authorList>
            <person name="Hart S.F.M."/>
            <person name="Yonemitsu M.A."/>
            <person name="Giersch R.M."/>
            <person name="Beal B.F."/>
            <person name="Arriagada G."/>
            <person name="Davis B.W."/>
            <person name="Ostrander E.A."/>
            <person name="Goff S.P."/>
            <person name="Metzger M.J."/>
        </authorList>
    </citation>
    <scope>NUCLEOTIDE SEQUENCE</scope>
    <source>
        <strain evidence="3">MELC-2E11</strain>
        <tissue evidence="3">Siphon/mantle</tissue>
    </source>
</reference>
<dbReference type="Gene3D" id="3.40.50.300">
    <property type="entry name" value="P-loop containing nucleotide triphosphate hydrolases"/>
    <property type="match status" value="3"/>
</dbReference>
<dbReference type="PANTHER" id="PTHR18934">
    <property type="entry name" value="ATP-DEPENDENT RNA HELICASE"/>
    <property type="match status" value="1"/>
</dbReference>
<dbReference type="PANTHER" id="PTHR18934:SF136">
    <property type="entry name" value="ATP-DEPENDENT RNA HELICASE DHX35-RELATED"/>
    <property type="match status" value="1"/>
</dbReference>
<dbReference type="InterPro" id="IPR014001">
    <property type="entry name" value="Helicase_ATP-bd"/>
</dbReference>
<dbReference type="Proteomes" id="UP001164746">
    <property type="component" value="Chromosome 8"/>
</dbReference>
<feature type="region of interest" description="Disordered" evidence="1">
    <location>
        <begin position="1"/>
        <end position="35"/>
    </location>
</feature>
<gene>
    <name evidence="3" type="ORF">MAR_026222</name>
</gene>
<dbReference type="InterPro" id="IPR027417">
    <property type="entry name" value="P-loop_NTPase"/>
</dbReference>
<protein>
    <submittedName>
        <fullName evidence="3">DHX35-like protein</fullName>
    </submittedName>
</protein>
<feature type="non-terminal residue" evidence="3">
    <location>
        <position position="268"/>
    </location>
</feature>
<name>A0ABY7ESZ9_MYAAR</name>
<organism evidence="3 4">
    <name type="scientific">Mya arenaria</name>
    <name type="common">Soft-shell clam</name>
    <dbReference type="NCBI Taxonomy" id="6604"/>
    <lineage>
        <taxon>Eukaryota</taxon>
        <taxon>Metazoa</taxon>
        <taxon>Spiralia</taxon>
        <taxon>Lophotrochozoa</taxon>
        <taxon>Mollusca</taxon>
        <taxon>Bivalvia</taxon>
        <taxon>Autobranchia</taxon>
        <taxon>Heteroconchia</taxon>
        <taxon>Euheterodonta</taxon>
        <taxon>Imparidentia</taxon>
        <taxon>Neoheterodontei</taxon>
        <taxon>Myida</taxon>
        <taxon>Myoidea</taxon>
        <taxon>Myidae</taxon>
        <taxon>Mya</taxon>
    </lineage>
</organism>
<feature type="domain" description="Helicase ATP-binding" evidence="2">
    <location>
        <begin position="44"/>
        <end position="205"/>
    </location>
</feature>
<dbReference type="SMART" id="SM00487">
    <property type="entry name" value="DEXDc"/>
    <property type="match status" value="1"/>
</dbReference>
<feature type="non-terminal residue" evidence="3">
    <location>
        <position position="1"/>
    </location>
</feature>
<evidence type="ECO:0000259" key="2">
    <source>
        <dbReference type="PROSITE" id="PS51192"/>
    </source>
</evidence>
<dbReference type="SUPFAM" id="SSF52540">
    <property type="entry name" value="P-loop containing nucleoside triphosphate hydrolases"/>
    <property type="match status" value="1"/>
</dbReference>
<dbReference type="PROSITE" id="PS51192">
    <property type="entry name" value="HELICASE_ATP_BIND_1"/>
    <property type="match status" value="1"/>
</dbReference>
<keyword evidence="4" id="KW-1185">Reference proteome</keyword>
<proteinExistence type="predicted"/>
<feature type="compositionally biased region" description="Basic and acidic residues" evidence="1">
    <location>
        <begin position="7"/>
        <end position="34"/>
    </location>
</feature>
<evidence type="ECO:0000256" key="1">
    <source>
        <dbReference type="SAM" id="MobiDB-lite"/>
    </source>
</evidence>